<gene>
    <name evidence="3" type="ORF">FHS99_000147</name>
</gene>
<dbReference type="Pfam" id="PF06724">
    <property type="entry name" value="DUF1206"/>
    <property type="match status" value="3"/>
</dbReference>
<feature type="domain" description="DUF1206" evidence="2">
    <location>
        <begin position="12"/>
        <end position="78"/>
    </location>
</feature>
<evidence type="ECO:0000313" key="4">
    <source>
        <dbReference type="Proteomes" id="UP000546701"/>
    </source>
</evidence>
<evidence type="ECO:0000313" key="3">
    <source>
        <dbReference type="EMBL" id="MBB5727691.1"/>
    </source>
</evidence>
<dbReference type="EMBL" id="JACIJR010000001">
    <property type="protein sequence ID" value="MBB5727691.1"/>
    <property type="molecule type" value="Genomic_DNA"/>
</dbReference>
<feature type="domain" description="DUF1206" evidence="2">
    <location>
        <begin position="190"/>
        <end position="259"/>
    </location>
</feature>
<dbReference type="AlphaFoldDB" id="A0A7W9BPQ8"/>
<dbReference type="RefSeq" id="WP_157175286.1">
    <property type="nucleotide sequence ID" value="NZ_BMJP01000001.1"/>
</dbReference>
<organism evidence="3 4">
    <name type="scientific">Sphingomonas prati</name>
    <dbReference type="NCBI Taxonomy" id="1843237"/>
    <lineage>
        <taxon>Bacteria</taxon>
        <taxon>Pseudomonadati</taxon>
        <taxon>Pseudomonadota</taxon>
        <taxon>Alphaproteobacteria</taxon>
        <taxon>Sphingomonadales</taxon>
        <taxon>Sphingomonadaceae</taxon>
        <taxon>Sphingomonas</taxon>
    </lineage>
</organism>
<feature type="domain" description="DUF1206" evidence="2">
    <location>
        <begin position="94"/>
        <end position="167"/>
    </location>
</feature>
<feature type="transmembrane region" description="Helical" evidence="1">
    <location>
        <begin position="94"/>
        <end position="111"/>
    </location>
</feature>
<protein>
    <recommendedName>
        <fullName evidence="2">DUF1206 domain-containing protein</fullName>
    </recommendedName>
</protein>
<evidence type="ECO:0000259" key="2">
    <source>
        <dbReference type="Pfam" id="PF06724"/>
    </source>
</evidence>
<comment type="caution">
    <text evidence="3">The sequence shown here is derived from an EMBL/GenBank/DDBJ whole genome shotgun (WGS) entry which is preliminary data.</text>
</comment>
<keyword evidence="1" id="KW-0812">Transmembrane</keyword>
<evidence type="ECO:0000256" key="1">
    <source>
        <dbReference type="SAM" id="Phobius"/>
    </source>
</evidence>
<keyword evidence="1" id="KW-0472">Membrane</keyword>
<dbReference type="InterPro" id="IPR009597">
    <property type="entry name" value="DUF1206"/>
</dbReference>
<feature type="transmembrane region" description="Helical" evidence="1">
    <location>
        <begin position="52"/>
        <end position="73"/>
    </location>
</feature>
<keyword evidence="4" id="KW-1185">Reference proteome</keyword>
<keyword evidence="1" id="KW-1133">Transmembrane helix</keyword>
<feature type="transmembrane region" description="Helical" evidence="1">
    <location>
        <begin position="192"/>
        <end position="212"/>
    </location>
</feature>
<feature type="transmembrane region" description="Helical" evidence="1">
    <location>
        <begin position="12"/>
        <end position="32"/>
    </location>
</feature>
<sequence>MTEQGANWLARLGFAARGLVYILVGWFAIDAARTGASPNDNQAVMASLIDEPFGRVLLGAITLGLAGYAFWRLTQAAFDPERVGTDAKGAFKRLGYAISGIAHVVLAWTAAKLALRRPVEGGAAPGDESAQDWTRWLLEQPAGTLLIGLVGVALFVVAGTQAMKAYKSSFLKDLEGATPAPRHVRTIGRLGYAARAVVFVIIGWFFIMAAWTSEAARAGGMGQALSELQDQAYGPILLGIVAAGLFCFGLYSLVEARYRHIRVVTS</sequence>
<dbReference type="Proteomes" id="UP000546701">
    <property type="component" value="Unassembled WGS sequence"/>
</dbReference>
<feature type="transmembrane region" description="Helical" evidence="1">
    <location>
        <begin position="142"/>
        <end position="162"/>
    </location>
</feature>
<name>A0A7W9BPQ8_9SPHN</name>
<dbReference type="OrthoDB" id="5702018at2"/>
<accession>A0A7W9BPQ8</accession>
<feature type="transmembrane region" description="Helical" evidence="1">
    <location>
        <begin position="232"/>
        <end position="254"/>
    </location>
</feature>
<reference evidence="3 4" key="1">
    <citation type="submission" date="2020-08" db="EMBL/GenBank/DDBJ databases">
        <title>Genomic Encyclopedia of Type Strains, Phase IV (KMG-IV): sequencing the most valuable type-strain genomes for metagenomic binning, comparative biology and taxonomic classification.</title>
        <authorList>
            <person name="Goeker M."/>
        </authorList>
    </citation>
    <scope>NUCLEOTIDE SEQUENCE [LARGE SCALE GENOMIC DNA]</scope>
    <source>
        <strain evidence="3 4">DSM 103336</strain>
    </source>
</reference>
<proteinExistence type="predicted"/>